<evidence type="ECO:0000313" key="2">
    <source>
        <dbReference type="EMBL" id="JAE37867.1"/>
    </source>
</evidence>
<proteinExistence type="predicted"/>
<dbReference type="AlphaFoldDB" id="A0A0A9HM97"/>
<accession>A0A0A9HM97</accession>
<name>A0A0A9HM97_ARUDO</name>
<sequence length="38" mass="4434">MRCEDPCGATKNQANGYKVMRLKRRGKGKRKVKKGRKR</sequence>
<protein>
    <submittedName>
        <fullName evidence="2">Uncharacterized protein</fullName>
    </submittedName>
</protein>
<feature type="region of interest" description="Disordered" evidence="1">
    <location>
        <begin position="1"/>
        <end position="38"/>
    </location>
</feature>
<organism evidence="2">
    <name type="scientific">Arundo donax</name>
    <name type="common">Giant reed</name>
    <name type="synonym">Donax arundinaceus</name>
    <dbReference type="NCBI Taxonomy" id="35708"/>
    <lineage>
        <taxon>Eukaryota</taxon>
        <taxon>Viridiplantae</taxon>
        <taxon>Streptophyta</taxon>
        <taxon>Embryophyta</taxon>
        <taxon>Tracheophyta</taxon>
        <taxon>Spermatophyta</taxon>
        <taxon>Magnoliopsida</taxon>
        <taxon>Liliopsida</taxon>
        <taxon>Poales</taxon>
        <taxon>Poaceae</taxon>
        <taxon>PACMAD clade</taxon>
        <taxon>Arundinoideae</taxon>
        <taxon>Arundineae</taxon>
        <taxon>Arundo</taxon>
    </lineage>
</organism>
<feature type="compositionally biased region" description="Basic residues" evidence="1">
    <location>
        <begin position="20"/>
        <end position="38"/>
    </location>
</feature>
<reference evidence="2" key="1">
    <citation type="submission" date="2014-09" db="EMBL/GenBank/DDBJ databases">
        <authorList>
            <person name="Magalhaes I.L.F."/>
            <person name="Oliveira U."/>
            <person name="Santos F.R."/>
            <person name="Vidigal T.H.D.A."/>
            <person name="Brescovit A.D."/>
            <person name="Santos A.J."/>
        </authorList>
    </citation>
    <scope>NUCLEOTIDE SEQUENCE</scope>
    <source>
        <tissue evidence="2">Shoot tissue taken approximately 20 cm above the soil surface</tissue>
    </source>
</reference>
<dbReference type="EMBL" id="GBRH01160029">
    <property type="protein sequence ID" value="JAE37867.1"/>
    <property type="molecule type" value="Transcribed_RNA"/>
</dbReference>
<evidence type="ECO:0000256" key="1">
    <source>
        <dbReference type="SAM" id="MobiDB-lite"/>
    </source>
</evidence>
<reference evidence="2" key="2">
    <citation type="journal article" date="2015" name="Data Brief">
        <title>Shoot transcriptome of the giant reed, Arundo donax.</title>
        <authorList>
            <person name="Barrero R.A."/>
            <person name="Guerrero F.D."/>
            <person name="Moolhuijzen P."/>
            <person name="Goolsby J.A."/>
            <person name="Tidwell J."/>
            <person name="Bellgard S.E."/>
            <person name="Bellgard M.I."/>
        </authorList>
    </citation>
    <scope>NUCLEOTIDE SEQUENCE</scope>
    <source>
        <tissue evidence="2">Shoot tissue taken approximately 20 cm above the soil surface</tissue>
    </source>
</reference>